<proteinExistence type="predicted"/>
<evidence type="ECO:0000313" key="3">
    <source>
        <dbReference type="Proteomes" id="UP000015106"/>
    </source>
</evidence>
<name>A0A8R7V7E8_TRIUA</name>
<dbReference type="AlphaFoldDB" id="A0A8R7V7E8"/>
<dbReference type="Proteomes" id="UP000015106">
    <property type="component" value="Chromosome 7"/>
</dbReference>
<evidence type="ECO:0000313" key="2">
    <source>
        <dbReference type="EnsemblPlants" id="TuG1812G0700005635.01.T01"/>
    </source>
</evidence>
<reference evidence="3" key="1">
    <citation type="journal article" date="2013" name="Nature">
        <title>Draft genome of the wheat A-genome progenitor Triticum urartu.</title>
        <authorList>
            <person name="Ling H.Q."/>
            <person name="Zhao S."/>
            <person name="Liu D."/>
            <person name="Wang J."/>
            <person name="Sun H."/>
            <person name="Zhang C."/>
            <person name="Fan H."/>
            <person name="Li D."/>
            <person name="Dong L."/>
            <person name="Tao Y."/>
            <person name="Gao C."/>
            <person name="Wu H."/>
            <person name="Li Y."/>
            <person name="Cui Y."/>
            <person name="Guo X."/>
            <person name="Zheng S."/>
            <person name="Wang B."/>
            <person name="Yu K."/>
            <person name="Liang Q."/>
            <person name="Yang W."/>
            <person name="Lou X."/>
            <person name="Chen J."/>
            <person name="Feng M."/>
            <person name="Jian J."/>
            <person name="Zhang X."/>
            <person name="Luo G."/>
            <person name="Jiang Y."/>
            <person name="Liu J."/>
            <person name="Wang Z."/>
            <person name="Sha Y."/>
            <person name="Zhang B."/>
            <person name="Wu H."/>
            <person name="Tang D."/>
            <person name="Shen Q."/>
            <person name="Xue P."/>
            <person name="Zou S."/>
            <person name="Wang X."/>
            <person name="Liu X."/>
            <person name="Wang F."/>
            <person name="Yang Y."/>
            <person name="An X."/>
            <person name="Dong Z."/>
            <person name="Zhang K."/>
            <person name="Zhang X."/>
            <person name="Luo M.C."/>
            <person name="Dvorak J."/>
            <person name="Tong Y."/>
            <person name="Wang J."/>
            <person name="Yang H."/>
            <person name="Li Z."/>
            <person name="Wang D."/>
            <person name="Zhang A."/>
            <person name="Wang J."/>
        </authorList>
    </citation>
    <scope>NUCLEOTIDE SEQUENCE</scope>
    <source>
        <strain evidence="3">cv. G1812</strain>
    </source>
</reference>
<reference evidence="2" key="2">
    <citation type="submission" date="2018-03" db="EMBL/GenBank/DDBJ databases">
        <title>The Triticum urartu genome reveals the dynamic nature of wheat genome evolution.</title>
        <authorList>
            <person name="Ling H."/>
            <person name="Ma B."/>
            <person name="Shi X."/>
            <person name="Liu H."/>
            <person name="Dong L."/>
            <person name="Sun H."/>
            <person name="Cao Y."/>
            <person name="Gao Q."/>
            <person name="Zheng S."/>
            <person name="Li Y."/>
            <person name="Yu Y."/>
            <person name="Du H."/>
            <person name="Qi M."/>
            <person name="Li Y."/>
            <person name="Yu H."/>
            <person name="Cui Y."/>
            <person name="Wang N."/>
            <person name="Chen C."/>
            <person name="Wu H."/>
            <person name="Zhao Y."/>
            <person name="Zhang J."/>
            <person name="Li Y."/>
            <person name="Zhou W."/>
            <person name="Zhang B."/>
            <person name="Hu W."/>
            <person name="Eijk M."/>
            <person name="Tang J."/>
            <person name="Witsenboer H."/>
            <person name="Zhao S."/>
            <person name="Li Z."/>
            <person name="Zhang A."/>
            <person name="Wang D."/>
            <person name="Liang C."/>
        </authorList>
    </citation>
    <scope>NUCLEOTIDE SEQUENCE [LARGE SCALE GENOMIC DNA]</scope>
    <source>
        <strain evidence="2">cv. G1812</strain>
    </source>
</reference>
<sequence>VAINRSPEQATFLPDLLVGYGGRAGGARGGGAWTPTGAPPKTQVPPPRPSEAGLTRTHRRPIAGGHWRSGLQPDARARIVSKISSRTPHSAPCLLVRRHSERM</sequence>
<feature type="region of interest" description="Disordered" evidence="1">
    <location>
        <begin position="25"/>
        <end position="55"/>
    </location>
</feature>
<protein>
    <submittedName>
        <fullName evidence="2">Uncharacterized protein</fullName>
    </submittedName>
</protein>
<accession>A0A8R7V7E8</accession>
<dbReference type="Gramene" id="TuG1812G0700005635.01.T01">
    <property type="protein sequence ID" value="TuG1812G0700005635.01.T01"/>
    <property type="gene ID" value="TuG1812G0700005635.01"/>
</dbReference>
<dbReference type="EnsemblPlants" id="TuG1812G0700005635.01.T01">
    <property type="protein sequence ID" value="TuG1812G0700005635.01.T01"/>
    <property type="gene ID" value="TuG1812G0700005635.01"/>
</dbReference>
<reference evidence="2" key="3">
    <citation type="submission" date="2022-06" db="UniProtKB">
        <authorList>
            <consortium name="EnsemblPlants"/>
        </authorList>
    </citation>
    <scope>IDENTIFICATION</scope>
</reference>
<organism evidence="2 3">
    <name type="scientific">Triticum urartu</name>
    <name type="common">Red wild einkorn</name>
    <name type="synonym">Crithodium urartu</name>
    <dbReference type="NCBI Taxonomy" id="4572"/>
    <lineage>
        <taxon>Eukaryota</taxon>
        <taxon>Viridiplantae</taxon>
        <taxon>Streptophyta</taxon>
        <taxon>Embryophyta</taxon>
        <taxon>Tracheophyta</taxon>
        <taxon>Spermatophyta</taxon>
        <taxon>Magnoliopsida</taxon>
        <taxon>Liliopsida</taxon>
        <taxon>Poales</taxon>
        <taxon>Poaceae</taxon>
        <taxon>BOP clade</taxon>
        <taxon>Pooideae</taxon>
        <taxon>Triticodae</taxon>
        <taxon>Triticeae</taxon>
        <taxon>Triticinae</taxon>
        <taxon>Triticum</taxon>
    </lineage>
</organism>
<evidence type="ECO:0000256" key="1">
    <source>
        <dbReference type="SAM" id="MobiDB-lite"/>
    </source>
</evidence>
<keyword evidence="3" id="KW-1185">Reference proteome</keyword>